<feature type="domain" description="INTS4 8 helical bundle" evidence="3">
    <location>
        <begin position="601"/>
        <end position="791"/>
    </location>
</feature>
<dbReference type="InterPro" id="IPR057412">
    <property type="entry name" value="INTS4_C"/>
</dbReference>
<accession>A0A0A9XLV2</accession>
<evidence type="ECO:0000259" key="4">
    <source>
        <dbReference type="Pfam" id="PF25458"/>
    </source>
</evidence>
<dbReference type="InterPro" id="IPR016024">
    <property type="entry name" value="ARM-type_fold"/>
</dbReference>
<protein>
    <submittedName>
        <fullName evidence="5">Integrator complex subunit 4</fullName>
    </submittedName>
</protein>
<keyword evidence="2" id="KW-0539">Nucleus</keyword>
<dbReference type="Pfam" id="PF24493">
    <property type="entry name" value="INTS4_8HBD"/>
    <property type="match status" value="1"/>
</dbReference>
<comment type="subcellular location">
    <subcellularLocation>
        <location evidence="1">Nucleus</location>
    </subcellularLocation>
</comment>
<dbReference type="PANTHER" id="PTHR20938">
    <property type="entry name" value="INTEGRATOR COMPLEX SUBUNIT 4"/>
    <property type="match status" value="1"/>
</dbReference>
<reference evidence="6" key="3">
    <citation type="journal article" date="2016" name="Gigascience">
        <title>De novo construction of an expanded transcriptome assembly for the western tarnished plant bug, Lygus hesperus.</title>
        <authorList>
            <person name="Tassone E.E."/>
            <person name="Geib S.M."/>
            <person name="Hall B."/>
            <person name="Fabrick J.A."/>
            <person name="Brent C.S."/>
            <person name="Hull J.J."/>
        </authorList>
    </citation>
    <scope>NUCLEOTIDE SEQUENCE</scope>
</reference>
<dbReference type="Pfam" id="PF25458">
    <property type="entry name" value="INTS4_C"/>
    <property type="match status" value="1"/>
</dbReference>
<dbReference type="PANTHER" id="PTHR20938:SF0">
    <property type="entry name" value="INTEGRATOR COMPLEX SUBUNIT 4"/>
    <property type="match status" value="1"/>
</dbReference>
<dbReference type="AlphaFoldDB" id="A0A0A9XLV2"/>
<organism evidence="5">
    <name type="scientific">Lygus hesperus</name>
    <name type="common">Western plant bug</name>
    <dbReference type="NCBI Taxonomy" id="30085"/>
    <lineage>
        <taxon>Eukaryota</taxon>
        <taxon>Metazoa</taxon>
        <taxon>Ecdysozoa</taxon>
        <taxon>Arthropoda</taxon>
        <taxon>Hexapoda</taxon>
        <taxon>Insecta</taxon>
        <taxon>Pterygota</taxon>
        <taxon>Neoptera</taxon>
        <taxon>Paraneoptera</taxon>
        <taxon>Hemiptera</taxon>
        <taxon>Heteroptera</taxon>
        <taxon>Panheteroptera</taxon>
        <taxon>Cimicomorpha</taxon>
        <taxon>Miridae</taxon>
        <taxon>Mirini</taxon>
        <taxon>Lygus</taxon>
    </lineage>
</organism>
<dbReference type="InterPro" id="IPR011989">
    <property type="entry name" value="ARM-like"/>
</dbReference>
<evidence type="ECO:0000259" key="3">
    <source>
        <dbReference type="Pfam" id="PF24493"/>
    </source>
</evidence>
<dbReference type="GO" id="GO:0016180">
    <property type="term" value="P:snRNA processing"/>
    <property type="evidence" value="ECO:0007669"/>
    <property type="project" value="TreeGrafter"/>
</dbReference>
<evidence type="ECO:0000256" key="2">
    <source>
        <dbReference type="ARBA" id="ARBA00023242"/>
    </source>
</evidence>
<dbReference type="InterPro" id="IPR056235">
    <property type="entry name" value="INTS4_8HBD"/>
</dbReference>
<dbReference type="FunFam" id="1.25.10.10:FF:000728">
    <property type="entry name" value="Blast:Integrator complex subunit 4"/>
    <property type="match status" value="1"/>
</dbReference>
<feature type="domain" description="Integrator complex subunit 4/Protein SIEL C-terminal Ig-like" evidence="4">
    <location>
        <begin position="800"/>
        <end position="926"/>
    </location>
</feature>
<sequence length="930" mass="104111">MTALLKKRALAQYTIVEPAVNKPLKKLRLVKKPTQASAAVYVGLLENSKSSNDAMQLLLRISDSLHFKEEDIPGIIRKLADHFNQQNESAVRVKILSIFRSIGRMAGADPGLLIEQTIKMIQKETSHKVIAQGLTTLLDVSQYIYRQDDHLLKMIYNMAKHYLKDTNHWVKQVCFRIIGNLKQNDSLKVIADYIHSQDARVRSAAMETLVILHEDGEKLEASMYPDVCHALNDDYEIVRAAALKLVCLIGNAYSENVVKVPNTTEEIRLIDDAFSKICQAVNDLSMQVRYQAMQLLGSMTKVDPYFLNQTLDKKLMSNMRKKKSLHERSNEIVTSGEWSTGKKWADDAPKELLDKDEVNVVSSGSCGAFVHGLEDEFMEVRSASVDALCNLAIQHPEFAVLSLDFLVDMFNDEIEAVRIKAIDSLTQMSHHIILREHQLETILGALEDSSIDVREGLHRMLAACFLSTKDCLQMCMENLLDNLKKYPQDKKSTWACVKEIGSKHADLTLPLVPQLLSIHPFFDTPEPDVEDPHYITLLILVFNAAQHSPTMLQLFEEHTIKHYSYLRVTLPSLVPHLKLPGSVQFIEPEASSAGAQLLWRLVDSLSGGARVQGEVIQRALPQLARLAEIDSQIAGPAQFITLFISCQVTFSKIPNDNLWCCNAPNTVQGNAVKKHITELLTQCLKLKYLFVGLESLELAAIKQLQLKALALHLVYIIKATNLSALALCERFLLKIERTQKYLMDNQISPDDFCRGVFLAMSSLEDTKPGAVARSLLPLLNTSNRIQPPKPNVNVRMCKATLTGPSSSPDAPVKFTAGLVMATPIDAEILGLQDPSALRIKIHYPDHQTHFCVPTFNHLRPTGGVGDYRLLTKALVSHGVWSEACYIEISLCIELSESELAHRVHYGIDPHLEICKPLKLYVAPKPVKRGI</sequence>
<dbReference type="EMBL" id="GBHO01021907">
    <property type="protein sequence ID" value="JAG21697.1"/>
    <property type="molecule type" value="Transcribed_RNA"/>
</dbReference>
<dbReference type="Gene3D" id="1.25.10.10">
    <property type="entry name" value="Leucine-rich Repeat Variant"/>
    <property type="match status" value="1"/>
</dbReference>
<dbReference type="SUPFAM" id="SSF48371">
    <property type="entry name" value="ARM repeat"/>
    <property type="match status" value="1"/>
</dbReference>
<evidence type="ECO:0000256" key="1">
    <source>
        <dbReference type="ARBA" id="ARBA00004123"/>
    </source>
</evidence>
<reference evidence="5" key="1">
    <citation type="journal article" date="2014" name="PLoS ONE">
        <title>Transcriptome-Based Identification of ABC Transporters in the Western Tarnished Plant Bug Lygus hesperus.</title>
        <authorList>
            <person name="Hull J.J."/>
            <person name="Chaney K."/>
            <person name="Geib S.M."/>
            <person name="Fabrick J.A."/>
            <person name="Brent C.S."/>
            <person name="Walsh D."/>
            <person name="Lavine L.C."/>
        </authorList>
    </citation>
    <scope>NUCLEOTIDE SEQUENCE</scope>
</reference>
<gene>
    <name evidence="5" type="primary">INTS4</name>
    <name evidence="6" type="synonym">INTS4_2</name>
    <name evidence="5" type="ORF">CM83_79953</name>
    <name evidence="6" type="ORF">g.80128</name>
</gene>
<reference evidence="5" key="2">
    <citation type="submission" date="2014-07" db="EMBL/GenBank/DDBJ databases">
        <authorList>
            <person name="Hull J."/>
        </authorList>
    </citation>
    <scope>NUCLEOTIDE SEQUENCE</scope>
</reference>
<name>A0A0A9XLV2_LYGHE</name>
<dbReference type="Pfam" id="PF13646">
    <property type="entry name" value="HEAT_2"/>
    <property type="match status" value="1"/>
</dbReference>
<dbReference type="GO" id="GO:0032039">
    <property type="term" value="C:integrator complex"/>
    <property type="evidence" value="ECO:0007669"/>
    <property type="project" value="TreeGrafter"/>
</dbReference>
<proteinExistence type="predicted"/>
<evidence type="ECO:0000313" key="5">
    <source>
        <dbReference type="EMBL" id="JAG21697.1"/>
    </source>
</evidence>
<dbReference type="EMBL" id="GDHC01006813">
    <property type="protein sequence ID" value="JAQ11816.1"/>
    <property type="molecule type" value="Transcribed_RNA"/>
</dbReference>
<evidence type="ECO:0000313" key="6">
    <source>
        <dbReference type="EMBL" id="JAQ11816.1"/>
    </source>
</evidence>